<keyword evidence="1" id="KW-0472">Membrane</keyword>
<feature type="transmembrane region" description="Helical" evidence="1">
    <location>
        <begin position="72"/>
        <end position="95"/>
    </location>
</feature>
<accession>A0A831RXD5</accession>
<feature type="transmembrane region" description="Helical" evidence="1">
    <location>
        <begin position="151"/>
        <end position="169"/>
    </location>
</feature>
<dbReference type="Proteomes" id="UP000886339">
    <property type="component" value="Unassembled WGS sequence"/>
</dbReference>
<evidence type="ECO:0000256" key="1">
    <source>
        <dbReference type="SAM" id="Phobius"/>
    </source>
</evidence>
<name>A0A831RXD5_9GAMM</name>
<gene>
    <name evidence="2" type="ORF">ENJ12_06545</name>
</gene>
<dbReference type="EMBL" id="DRLF01000229">
    <property type="protein sequence ID" value="HEC06490.1"/>
    <property type="molecule type" value="Genomic_DNA"/>
</dbReference>
<dbReference type="Pfam" id="PF20108">
    <property type="entry name" value="DUF6498"/>
    <property type="match status" value="1"/>
</dbReference>
<dbReference type="InterPro" id="IPR045466">
    <property type="entry name" value="DUF6498"/>
</dbReference>
<protein>
    <submittedName>
        <fullName evidence="2">Uncharacterized protein</fullName>
    </submittedName>
</protein>
<keyword evidence="1" id="KW-1133">Transmembrane helix</keyword>
<reference evidence="2" key="1">
    <citation type="journal article" date="2020" name="mSystems">
        <title>Genome- and Community-Level Interaction Insights into Carbon Utilization and Element Cycling Functions of Hydrothermarchaeota in Hydrothermal Sediment.</title>
        <authorList>
            <person name="Zhou Z."/>
            <person name="Liu Y."/>
            <person name="Xu W."/>
            <person name="Pan J."/>
            <person name="Luo Z.H."/>
            <person name="Li M."/>
        </authorList>
    </citation>
    <scope>NUCLEOTIDE SEQUENCE [LARGE SCALE GENOMIC DNA]</scope>
    <source>
        <strain evidence="2">HyVt-458</strain>
    </source>
</reference>
<feature type="transmembrane region" description="Helical" evidence="1">
    <location>
        <begin position="107"/>
        <end position="130"/>
    </location>
</feature>
<dbReference type="AlphaFoldDB" id="A0A831RXD5"/>
<proteinExistence type="predicted"/>
<organism evidence="2">
    <name type="scientific">Thiolapillus brandeum</name>
    <dbReference type="NCBI Taxonomy" id="1076588"/>
    <lineage>
        <taxon>Bacteria</taxon>
        <taxon>Pseudomonadati</taxon>
        <taxon>Pseudomonadota</taxon>
        <taxon>Gammaproteobacteria</taxon>
        <taxon>Chromatiales</taxon>
        <taxon>Sedimenticolaceae</taxon>
        <taxon>Thiolapillus</taxon>
    </lineage>
</organism>
<feature type="transmembrane region" description="Helical" evidence="1">
    <location>
        <begin position="7"/>
        <end position="26"/>
    </location>
</feature>
<evidence type="ECO:0000313" key="2">
    <source>
        <dbReference type="EMBL" id="HEC06490.1"/>
    </source>
</evidence>
<sequence length="205" mass="22882">MKLNLPLWAQIGANLLSLVLALVMGWDPVLMLFLFWMENVIIGLWQIPRFLTAGGNRPGSQLQRLSGALFKAGFFTVHYGLFTFIHGSLLFELFLKQSLDVQTLEKLVFSTQGIGLALLGMFLSHGIQFFSDLLSGVARNTPIDTVMMEPYSRIVILHLVLLASAFLLALLPNPVIGVILLSAIKIIMDIHNERKIEKKREAHVS</sequence>
<keyword evidence="1" id="KW-0812">Transmembrane</keyword>
<comment type="caution">
    <text evidence="2">The sequence shown here is derived from an EMBL/GenBank/DDBJ whole genome shotgun (WGS) entry which is preliminary data.</text>
</comment>